<gene>
    <name evidence="1" type="ORF">F4694_005208</name>
</gene>
<accession>A0A852TMX0</accession>
<dbReference type="AlphaFoldDB" id="A0A852TMX0"/>
<name>A0A852TMX0_9BACI</name>
<reference evidence="2" key="1">
    <citation type="submission" date="2020-07" db="EMBL/GenBank/DDBJ databases">
        <authorList>
            <person name="Partida-Martinez L."/>
            <person name="Huntemann M."/>
            <person name="Clum A."/>
            <person name="Wang J."/>
            <person name="Palaniappan K."/>
            <person name="Ritter S."/>
            <person name="Chen I.-M."/>
            <person name="Stamatis D."/>
            <person name="Reddy T."/>
            <person name="O'Malley R."/>
            <person name="Daum C."/>
            <person name="Shapiro N."/>
            <person name="Ivanova N."/>
            <person name="Kyrpides N."/>
            <person name="Woyke T."/>
        </authorList>
    </citation>
    <scope>NUCLEOTIDE SEQUENCE [LARGE SCALE GENOMIC DNA]</scope>
    <source>
        <strain evidence="2">AT2.8</strain>
    </source>
</reference>
<comment type="caution">
    <text evidence="1">The sequence shown here is derived from an EMBL/GenBank/DDBJ whole genome shotgun (WGS) entry which is preliminary data.</text>
</comment>
<proteinExistence type="predicted"/>
<protein>
    <submittedName>
        <fullName evidence="1">Uncharacterized protein</fullName>
    </submittedName>
</protein>
<evidence type="ECO:0000313" key="1">
    <source>
        <dbReference type="EMBL" id="NYE08364.1"/>
    </source>
</evidence>
<dbReference type="EMBL" id="JACCBX010000013">
    <property type="protein sequence ID" value="NYE08364.1"/>
    <property type="molecule type" value="Genomic_DNA"/>
</dbReference>
<reference evidence="2" key="2">
    <citation type="submission" date="2020-08" db="EMBL/GenBank/DDBJ databases">
        <title>The Agave Microbiome: Exploring the role of microbial communities in plant adaptations to desert environments.</title>
        <authorList>
            <person name="Partida-Martinez L.P."/>
        </authorList>
    </citation>
    <scope>NUCLEOTIDE SEQUENCE [LARGE SCALE GENOMIC DNA]</scope>
    <source>
        <strain evidence="2">AT2.8</strain>
    </source>
</reference>
<dbReference type="Proteomes" id="UP000548423">
    <property type="component" value="Unassembled WGS sequence"/>
</dbReference>
<organism evidence="1 2">
    <name type="scientific">Neobacillus niacini</name>
    <dbReference type="NCBI Taxonomy" id="86668"/>
    <lineage>
        <taxon>Bacteria</taxon>
        <taxon>Bacillati</taxon>
        <taxon>Bacillota</taxon>
        <taxon>Bacilli</taxon>
        <taxon>Bacillales</taxon>
        <taxon>Bacillaceae</taxon>
        <taxon>Neobacillus</taxon>
    </lineage>
</organism>
<sequence>MGDFSLIKRKTSAYLPLNELRSAFNRKFSAYFTFAWYSIKDQDTYFEKTTSKPTL</sequence>
<evidence type="ECO:0000313" key="2">
    <source>
        <dbReference type="Proteomes" id="UP000548423"/>
    </source>
</evidence>